<comment type="caution">
    <text evidence="1">The sequence shown here is derived from an EMBL/GenBank/DDBJ whole genome shotgun (WGS) entry which is preliminary data.</text>
</comment>
<gene>
    <name evidence="1" type="ORF">XAT740_LOCUS52595</name>
</gene>
<organism evidence="1 2">
    <name type="scientific">Adineta ricciae</name>
    <name type="common">Rotifer</name>
    <dbReference type="NCBI Taxonomy" id="249248"/>
    <lineage>
        <taxon>Eukaryota</taxon>
        <taxon>Metazoa</taxon>
        <taxon>Spiralia</taxon>
        <taxon>Gnathifera</taxon>
        <taxon>Rotifera</taxon>
        <taxon>Eurotatoria</taxon>
        <taxon>Bdelloidea</taxon>
        <taxon>Adinetida</taxon>
        <taxon>Adinetidae</taxon>
        <taxon>Adineta</taxon>
    </lineage>
</organism>
<reference evidence="1" key="1">
    <citation type="submission" date="2021-02" db="EMBL/GenBank/DDBJ databases">
        <authorList>
            <person name="Nowell W R."/>
        </authorList>
    </citation>
    <scope>NUCLEOTIDE SEQUENCE</scope>
</reference>
<accession>A0A816DFJ0</accession>
<keyword evidence="2" id="KW-1185">Reference proteome</keyword>
<protein>
    <submittedName>
        <fullName evidence="1">Uncharacterized protein</fullName>
    </submittedName>
</protein>
<dbReference type="EMBL" id="CAJNOR010008720">
    <property type="protein sequence ID" value="CAF1636687.1"/>
    <property type="molecule type" value="Genomic_DNA"/>
</dbReference>
<sequence length="129" mass="14792">MIACDDSSVMQAAAPWLLSRNKFFFPYQNLENNLEALLKVMTSCDNQKKIAVLHFSHQWQAICQNNIYTLVRFGRVRNYIVETIGEKSLQVCRELNLPCYNGSQLLCYWVAQTPAIFGGYTKGLYIGNE</sequence>
<dbReference type="AlphaFoldDB" id="A0A816DFJ0"/>
<proteinExistence type="predicted"/>
<evidence type="ECO:0000313" key="2">
    <source>
        <dbReference type="Proteomes" id="UP000663828"/>
    </source>
</evidence>
<evidence type="ECO:0000313" key="1">
    <source>
        <dbReference type="EMBL" id="CAF1636687.1"/>
    </source>
</evidence>
<name>A0A816DFJ0_ADIRI</name>
<dbReference type="Proteomes" id="UP000663828">
    <property type="component" value="Unassembled WGS sequence"/>
</dbReference>